<sequence length="70" mass="8305">MEMENTRLSLKFIIETHSCTTYLAYLFSSDYKSDDDARIKIEEAEDEVKRVASFDEDEFRLKKIPRTPHT</sequence>
<accession>A0A1J1I2I4</accession>
<reference evidence="1 2" key="1">
    <citation type="submission" date="2015-04" db="EMBL/GenBank/DDBJ databases">
        <authorList>
            <person name="Syromyatnikov M.Y."/>
            <person name="Popov V.N."/>
        </authorList>
    </citation>
    <scope>NUCLEOTIDE SEQUENCE [LARGE SCALE GENOMIC DNA]</scope>
</reference>
<protein>
    <submittedName>
        <fullName evidence="1">CLUMA_CG006162, isoform A</fullName>
    </submittedName>
</protein>
<keyword evidence="2" id="KW-1185">Reference proteome</keyword>
<name>A0A1J1I2I4_9DIPT</name>
<organism evidence="1 2">
    <name type="scientific">Clunio marinus</name>
    <dbReference type="NCBI Taxonomy" id="568069"/>
    <lineage>
        <taxon>Eukaryota</taxon>
        <taxon>Metazoa</taxon>
        <taxon>Ecdysozoa</taxon>
        <taxon>Arthropoda</taxon>
        <taxon>Hexapoda</taxon>
        <taxon>Insecta</taxon>
        <taxon>Pterygota</taxon>
        <taxon>Neoptera</taxon>
        <taxon>Endopterygota</taxon>
        <taxon>Diptera</taxon>
        <taxon>Nematocera</taxon>
        <taxon>Chironomoidea</taxon>
        <taxon>Chironomidae</taxon>
        <taxon>Clunio</taxon>
    </lineage>
</organism>
<dbReference type="AlphaFoldDB" id="A0A1J1I2I4"/>
<evidence type="ECO:0000313" key="2">
    <source>
        <dbReference type="Proteomes" id="UP000183832"/>
    </source>
</evidence>
<dbReference type="EMBL" id="CVRI01000032">
    <property type="protein sequence ID" value="CRK92585.1"/>
    <property type="molecule type" value="Genomic_DNA"/>
</dbReference>
<gene>
    <name evidence="1" type="ORF">CLUMA_CG006162</name>
</gene>
<dbReference type="Proteomes" id="UP000183832">
    <property type="component" value="Unassembled WGS sequence"/>
</dbReference>
<proteinExistence type="predicted"/>
<evidence type="ECO:0000313" key="1">
    <source>
        <dbReference type="EMBL" id="CRK92585.1"/>
    </source>
</evidence>